<dbReference type="InterPro" id="IPR021109">
    <property type="entry name" value="Peptidase_aspartic_dom_sf"/>
</dbReference>
<evidence type="ECO:0000259" key="1">
    <source>
        <dbReference type="Pfam" id="PF05618"/>
    </source>
</evidence>
<protein>
    <submittedName>
        <fullName evidence="2">Ribosomal protein S6 modification protein</fullName>
    </submittedName>
</protein>
<evidence type="ECO:0000313" key="2">
    <source>
        <dbReference type="EMBL" id="KQH78036.1"/>
    </source>
</evidence>
<dbReference type="PANTHER" id="PTHR38037:SF1">
    <property type="entry name" value="ATP-DEPENDENT ZINC PROTEASE DOMAIN-CONTAINING PROTEIN-RELATED"/>
    <property type="match status" value="1"/>
</dbReference>
<dbReference type="Pfam" id="PF05618">
    <property type="entry name" value="Zn_protease"/>
    <property type="match status" value="1"/>
</dbReference>
<dbReference type="SUPFAM" id="SSF50630">
    <property type="entry name" value="Acid proteases"/>
    <property type="match status" value="1"/>
</dbReference>
<accession>A0A0Q2XA03</accession>
<proteinExistence type="predicted"/>
<dbReference type="RefSeq" id="WP_055579049.1">
    <property type="nucleotide sequence ID" value="NZ_LKTM01000246.1"/>
</dbReference>
<reference evidence="2 3" key="1">
    <citation type="submission" date="2015-10" db="EMBL/GenBank/DDBJ databases">
        <title>Mycobacterium gordonae draft genome assembly.</title>
        <authorList>
            <person name="Ustinova V."/>
            <person name="Smirnova T."/>
            <person name="Blagodatskikh K."/>
            <person name="Varlamov D."/>
            <person name="Larionova E."/>
            <person name="Chernousova L."/>
        </authorList>
    </citation>
    <scope>NUCLEOTIDE SEQUENCE [LARGE SCALE GENOMIC DNA]</scope>
    <source>
        <strain evidence="2 3">CTRI 14-8773</strain>
    </source>
</reference>
<evidence type="ECO:0000313" key="3">
    <source>
        <dbReference type="Proteomes" id="UP000051677"/>
    </source>
</evidence>
<dbReference type="Proteomes" id="UP000051677">
    <property type="component" value="Unassembled WGS sequence"/>
</dbReference>
<feature type="domain" description="Retropepsin-like aspartic endopeptidase" evidence="1">
    <location>
        <begin position="13"/>
        <end position="148"/>
    </location>
</feature>
<name>A0A0Q2XA03_MYCGO</name>
<sequence>MAGNIDNGECTLLGWREWVSLPDLGIEHIKCKVDTGARTSALHAFFVEPLVENGRRRVRFGMRPLQHDVSIEQICLADVLDERVVADSGGHREQRFVIETTVEVSGERFRAEMTLTDRETMRFRMLLGRTALSGRFHVDPARSYLSGRPRRDALRMPGAPR</sequence>
<dbReference type="OrthoDB" id="9782977at2"/>
<organism evidence="2 3">
    <name type="scientific">Mycobacterium gordonae</name>
    <dbReference type="NCBI Taxonomy" id="1778"/>
    <lineage>
        <taxon>Bacteria</taxon>
        <taxon>Bacillati</taxon>
        <taxon>Actinomycetota</taxon>
        <taxon>Actinomycetes</taxon>
        <taxon>Mycobacteriales</taxon>
        <taxon>Mycobacteriaceae</taxon>
        <taxon>Mycobacterium</taxon>
    </lineage>
</organism>
<comment type="caution">
    <text evidence="2">The sequence shown here is derived from an EMBL/GenBank/DDBJ whole genome shotgun (WGS) entry which is preliminary data.</text>
</comment>
<gene>
    <name evidence="2" type="ORF">AO501_19935</name>
</gene>
<dbReference type="EMBL" id="LKTM01000246">
    <property type="protein sequence ID" value="KQH78036.1"/>
    <property type="molecule type" value="Genomic_DNA"/>
</dbReference>
<dbReference type="Gene3D" id="2.40.70.10">
    <property type="entry name" value="Acid Proteases"/>
    <property type="match status" value="1"/>
</dbReference>
<dbReference type="PANTHER" id="PTHR38037">
    <property type="entry name" value="ZN_PROTEASE DOMAIN-CONTAINING PROTEIN"/>
    <property type="match status" value="1"/>
</dbReference>
<dbReference type="AlphaFoldDB" id="A0A0Q2XA03"/>
<dbReference type="InterPro" id="IPR008503">
    <property type="entry name" value="Asp_endopeptidase"/>
</dbReference>